<proteinExistence type="predicted"/>
<dbReference type="Proteomes" id="UP000198582">
    <property type="component" value="Unassembled WGS sequence"/>
</dbReference>
<dbReference type="RefSeq" id="WP_143086541.1">
    <property type="nucleotide sequence ID" value="NZ_FOEF01000056.1"/>
</dbReference>
<evidence type="ECO:0000313" key="2">
    <source>
        <dbReference type="Proteomes" id="UP000198582"/>
    </source>
</evidence>
<dbReference type="AlphaFoldDB" id="A0A1H8YQS9"/>
<evidence type="ECO:0000313" key="1">
    <source>
        <dbReference type="EMBL" id="SEP54565.1"/>
    </source>
</evidence>
<organism evidence="1 2">
    <name type="scientific">Amycolatopsis saalfeldensis</name>
    <dbReference type="NCBI Taxonomy" id="394193"/>
    <lineage>
        <taxon>Bacteria</taxon>
        <taxon>Bacillati</taxon>
        <taxon>Actinomycetota</taxon>
        <taxon>Actinomycetes</taxon>
        <taxon>Pseudonocardiales</taxon>
        <taxon>Pseudonocardiaceae</taxon>
        <taxon>Amycolatopsis</taxon>
    </lineage>
</organism>
<accession>A0A1H8YQS9</accession>
<protein>
    <submittedName>
        <fullName evidence="1">Uncharacterized protein</fullName>
    </submittedName>
</protein>
<gene>
    <name evidence="1" type="ORF">SAMN04489732_15610</name>
</gene>
<keyword evidence="2" id="KW-1185">Reference proteome</keyword>
<sequence length="95" mass="10495">MADAPSAMFEHYLRTDGPDLTVEIVAGRGSPTEGDLGRTLSQKAVWMFGEQAQAWLMSRFMRAYEAHKVMPKGAKVTLHVELDTDSTLDPERGKG</sequence>
<dbReference type="EMBL" id="FOEF01000056">
    <property type="protein sequence ID" value="SEP54565.1"/>
    <property type="molecule type" value="Genomic_DNA"/>
</dbReference>
<name>A0A1H8YQS9_9PSEU</name>
<reference evidence="1 2" key="1">
    <citation type="submission" date="2016-10" db="EMBL/GenBank/DDBJ databases">
        <authorList>
            <person name="de Groot N.N."/>
        </authorList>
    </citation>
    <scope>NUCLEOTIDE SEQUENCE [LARGE SCALE GENOMIC DNA]</scope>
    <source>
        <strain evidence="1 2">DSM 44993</strain>
    </source>
</reference>